<evidence type="ECO:0000313" key="3">
    <source>
        <dbReference type="Proteomes" id="UP000762676"/>
    </source>
</evidence>
<accession>A0AAV4H5U3</accession>
<organism evidence="2 3">
    <name type="scientific">Elysia marginata</name>
    <dbReference type="NCBI Taxonomy" id="1093978"/>
    <lineage>
        <taxon>Eukaryota</taxon>
        <taxon>Metazoa</taxon>
        <taxon>Spiralia</taxon>
        <taxon>Lophotrochozoa</taxon>
        <taxon>Mollusca</taxon>
        <taxon>Gastropoda</taxon>
        <taxon>Heterobranchia</taxon>
        <taxon>Euthyneura</taxon>
        <taxon>Panpulmonata</taxon>
        <taxon>Sacoglossa</taxon>
        <taxon>Placobranchoidea</taxon>
        <taxon>Plakobranchidae</taxon>
        <taxon>Elysia</taxon>
    </lineage>
</organism>
<comment type="caution">
    <text evidence="2">The sequence shown here is derived from an EMBL/GenBank/DDBJ whole genome shotgun (WGS) entry which is preliminary data.</text>
</comment>
<evidence type="ECO:0000313" key="2">
    <source>
        <dbReference type="EMBL" id="GFR92626.1"/>
    </source>
</evidence>
<keyword evidence="3" id="KW-1185">Reference proteome</keyword>
<dbReference type="Proteomes" id="UP000762676">
    <property type="component" value="Unassembled WGS sequence"/>
</dbReference>
<feature type="chain" id="PRO_5043640900" evidence="1">
    <location>
        <begin position="25"/>
        <end position="124"/>
    </location>
</feature>
<keyword evidence="1" id="KW-0732">Signal</keyword>
<name>A0AAV4H5U3_9GAST</name>
<sequence>MLSTAPVTVCLLAAVTLSHFGALGAPVESGSKSDKDCQKIMERCLERFHALVEEEVDEEKVCARAVDALSCINRCPSYPDKFQLEDSLNRWVLNNAPSCVLPGPNEIPVYEPPIGEAAVNKIRE</sequence>
<gene>
    <name evidence="2" type="ORF">ElyMa_004357700</name>
</gene>
<dbReference type="AlphaFoldDB" id="A0AAV4H5U3"/>
<evidence type="ECO:0000256" key="1">
    <source>
        <dbReference type="SAM" id="SignalP"/>
    </source>
</evidence>
<reference evidence="2 3" key="1">
    <citation type="journal article" date="2021" name="Elife">
        <title>Chloroplast acquisition without the gene transfer in kleptoplastic sea slugs, Plakobranchus ocellatus.</title>
        <authorList>
            <person name="Maeda T."/>
            <person name="Takahashi S."/>
            <person name="Yoshida T."/>
            <person name="Shimamura S."/>
            <person name="Takaki Y."/>
            <person name="Nagai Y."/>
            <person name="Toyoda A."/>
            <person name="Suzuki Y."/>
            <person name="Arimoto A."/>
            <person name="Ishii H."/>
            <person name="Satoh N."/>
            <person name="Nishiyama T."/>
            <person name="Hasebe M."/>
            <person name="Maruyama T."/>
            <person name="Minagawa J."/>
            <person name="Obokata J."/>
            <person name="Shigenobu S."/>
        </authorList>
    </citation>
    <scope>NUCLEOTIDE SEQUENCE [LARGE SCALE GENOMIC DNA]</scope>
</reference>
<protein>
    <submittedName>
        <fullName evidence="2">Uncharacterized protein</fullName>
    </submittedName>
</protein>
<feature type="signal peptide" evidence="1">
    <location>
        <begin position="1"/>
        <end position="24"/>
    </location>
</feature>
<proteinExistence type="predicted"/>
<dbReference type="EMBL" id="BMAT01008789">
    <property type="protein sequence ID" value="GFR92626.1"/>
    <property type="molecule type" value="Genomic_DNA"/>
</dbReference>